<evidence type="ECO:0008006" key="3">
    <source>
        <dbReference type="Google" id="ProtNLM"/>
    </source>
</evidence>
<dbReference type="Proteomes" id="UP000288227">
    <property type="component" value="Unassembled WGS sequence"/>
</dbReference>
<protein>
    <recommendedName>
        <fullName evidence="3">Lipoprotein</fullName>
    </recommendedName>
</protein>
<dbReference type="AlphaFoldDB" id="A0A401U716"/>
<comment type="caution">
    <text evidence="1">The sequence shown here is derived from an EMBL/GenBank/DDBJ whole genome shotgun (WGS) entry which is preliminary data.</text>
</comment>
<evidence type="ECO:0000313" key="1">
    <source>
        <dbReference type="EMBL" id="GCC50669.1"/>
    </source>
</evidence>
<proteinExistence type="predicted"/>
<reference evidence="1 2" key="1">
    <citation type="submission" date="2018-11" db="EMBL/GenBank/DDBJ databases">
        <title>Chryseotalea sanarue gen. nov., sp., nov., a member of the family Cytophagaceae, isolated from a brackish lake in Hamamatsu Japan.</title>
        <authorList>
            <person name="Maejima Y."/>
            <person name="Iino T."/>
            <person name="Muraguchi Y."/>
            <person name="Fukuda K."/>
            <person name="Ohkuma M."/>
            <person name="Moriuchi R."/>
            <person name="Dohra H."/>
            <person name="Kimbara K."/>
            <person name="Shintani M."/>
        </authorList>
    </citation>
    <scope>NUCLEOTIDE SEQUENCE [LARGE SCALE GENOMIC DNA]</scope>
    <source>
        <strain evidence="1 2">Ys</strain>
    </source>
</reference>
<organism evidence="1 2">
    <name type="scientific">Chryseotalea sanaruensis</name>
    <dbReference type="NCBI Taxonomy" id="2482724"/>
    <lineage>
        <taxon>Bacteria</taxon>
        <taxon>Pseudomonadati</taxon>
        <taxon>Bacteroidota</taxon>
        <taxon>Cytophagia</taxon>
        <taxon>Cytophagales</taxon>
        <taxon>Chryseotaleaceae</taxon>
        <taxon>Chryseotalea</taxon>
    </lineage>
</organism>
<evidence type="ECO:0000313" key="2">
    <source>
        <dbReference type="Proteomes" id="UP000288227"/>
    </source>
</evidence>
<gene>
    <name evidence="1" type="ORF">SanaruYs_08870</name>
</gene>
<accession>A0A401U716</accession>
<sequence length="117" mass="13884">MIRPLHLTTLLFIFSSCVNVEKWRCDTYQQYLNHENFGRLEEKYIDNENHARETLILKHFQLQKSDIQLTLIVDGLYDTIQVGDELLKERGSNVTIIKRGTERIELTVDKSKWCKEN</sequence>
<dbReference type="EMBL" id="BHXQ01000001">
    <property type="protein sequence ID" value="GCC50669.1"/>
    <property type="molecule type" value="Genomic_DNA"/>
</dbReference>
<name>A0A401U716_9BACT</name>
<keyword evidence="2" id="KW-1185">Reference proteome</keyword>
<dbReference type="RefSeq" id="WP_127121284.1">
    <property type="nucleotide sequence ID" value="NZ_BHXQ01000001.1"/>
</dbReference>
<dbReference type="OrthoDB" id="1356856at2"/>
<dbReference type="PROSITE" id="PS51257">
    <property type="entry name" value="PROKAR_LIPOPROTEIN"/>
    <property type="match status" value="1"/>
</dbReference>